<name>A0ABU5RSM4_9CYAN</name>
<keyword evidence="3" id="KW-0378">Hydrolase</keyword>
<proteinExistence type="predicted"/>
<feature type="signal peptide" evidence="1">
    <location>
        <begin position="1"/>
        <end position="30"/>
    </location>
</feature>
<dbReference type="EMBL" id="JAYGHX010000002">
    <property type="protein sequence ID" value="MEA5390768.1"/>
    <property type="molecule type" value="Genomic_DNA"/>
</dbReference>
<dbReference type="PANTHER" id="PTHR35333:SF3">
    <property type="entry name" value="BETA-LACTAMASE-TYPE TRANSPEPTIDASE FOLD CONTAINING PROTEIN"/>
    <property type="match status" value="1"/>
</dbReference>
<comment type="caution">
    <text evidence="3">The sequence shown here is derived from an EMBL/GenBank/DDBJ whole genome shotgun (WGS) entry which is preliminary data.</text>
</comment>
<sequence>MPRSTQSLAAGLAAALVALVPGIAVAPAAAAPSAPGPVRPEAAAETGLAALEARSGGRLGVFAIDTASGARIGHRAGERFPLCSTFKAILAGAALDRSQREPGFLEQRIRFGRQDLVTYSPIAEQHLEDGLTVAEMAAATVQYSDNTAANQLMARLGGPAGLTAFARSIGNRTFRLDRWETALNSAIPGDPRDTDTPAGMGSSLQALVLGTALGSPQRRRLQDWLIGNTTGDRRVRAGVPTGWRVGDKTGSCGVYGTANDVAVVWPPDRAPIVLAIFHTQTDPAAQAQEGVIAAAATIVVEAFTHSQTPH</sequence>
<feature type="chain" id="PRO_5045372570" evidence="1">
    <location>
        <begin position="31"/>
        <end position="310"/>
    </location>
</feature>
<dbReference type="InterPro" id="IPR000871">
    <property type="entry name" value="Beta-lactam_class-A"/>
</dbReference>
<dbReference type="Gene3D" id="3.40.710.10">
    <property type="entry name" value="DD-peptidase/beta-lactamase superfamily"/>
    <property type="match status" value="1"/>
</dbReference>
<evidence type="ECO:0000313" key="3">
    <source>
        <dbReference type="EMBL" id="MEA5390768.1"/>
    </source>
</evidence>
<dbReference type="EC" id="3.5.2.6" evidence="3"/>
<evidence type="ECO:0000259" key="2">
    <source>
        <dbReference type="Pfam" id="PF13354"/>
    </source>
</evidence>
<protein>
    <submittedName>
        <fullName evidence="3">Class A beta-lactamase</fullName>
        <ecNumber evidence="3">3.5.2.6</ecNumber>
    </submittedName>
</protein>
<dbReference type="InterPro" id="IPR012338">
    <property type="entry name" value="Beta-lactam/transpept-like"/>
</dbReference>
<dbReference type="RefSeq" id="WP_323304834.1">
    <property type="nucleotide sequence ID" value="NZ_JAYGHX010000002.1"/>
</dbReference>
<dbReference type="NCBIfam" id="NF033103">
    <property type="entry name" value="bla_class_A"/>
    <property type="match status" value="1"/>
</dbReference>
<dbReference type="SUPFAM" id="SSF56601">
    <property type="entry name" value="beta-lactamase/transpeptidase-like"/>
    <property type="match status" value="1"/>
</dbReference>
<keyword evidence="1" id="KW-0732">Signal</keyword>
<dbReference type="PANTHER" id="PTHR35333">
    <property type="entry name" value="BETA-LACTAMASE"/>
    <property type="match status" value="1"/>
</dbReference>
<dbReference type="Pfam" id="PF13354">
    <property type="entry name" value="Beta-lactamase2"/>
    <property type="match status" value="1"/>
</dbReference>
<dbReference type="Proteomes" id="UP001304461">
    <property type="component" value="Unassembled WGS sequence"/>
</dbReference>
<reference evidence="3 4" key="1">
    <citation type="submission" date="2023-12" db="EMBL/GenBank/DDBJ databases">
        <title>Baltic Sea Cyanobacteria.</title>
        <authorList>
            <person name="Delbaje E."/>
            <person name="Fewer D.P."/>
            <person name="Shishido T.K."/>
        </authorList>
    </citation>
    <scope>NUCLEOTIDE SEQUENCE [LARGE SCALE GENOMIC DNA]</scope>
    <source>
        <strain evidence="3 4">UHCC 0139</strain>
    </source>
</reference>
<dbReference type="GO" id="GO:0008800">
    <property type="term" value="F:beta-lactamase activity"/>
    <property type="evidence" value="ECO:0007669"/>
    <property type="project" value="UniProtKB-EC"/>
</dbReference>
<evidence type="ECO:0000313" key="4">
    <source>
        <dbReference type="Proteomes" id="UP001304461"/>
    </source>
</evidence>
<keyword evidence="4" id="KW-1185">Reference proteome</keyword>
<dbReference type="InterPro" id="IPR045155">
    <property type="entry name" value="Beta-lactam_cat"/>
</dbReference>
<organism evidence="3 4">
    <name type="scientific">Cyanobium gracile UHCC 0139</name>
    <dbReference type="NCBI Taxonomy" id="3110308"/>
    <lineage>
        <taxon>Bacteria</taxon>
        <taxon>Bacillati</taxon>
        <taxon>Cyanobacteriota</taxon>
        <taxon>Cyanophyceae</taxon>
        <taxon>Synechococcales</taxon>
        <taxon>Prochlorococcaceae</taxon>
        <taxon>Cyanobium</taxon>
    </lineage>
</organism>
<gene>
    <name evidence="3" type="primary">bla</name>
    <name evidence="3" type="ORF">VB738_05770</name>
</gene>
<accession>A0ABU5RSM4</accession>
<dbReference type="PRINTS" id="PR00118">
    <property type="entry name" value="BLACTAMASEA"/>
</dbReference>
<evidence type="ECO:0000256" key="1">
    <source>
        <dbReference type="SAM" id="SignalP"/>
    </source>
</evidence>
<feature type="domain" description="Beta-lactamase class A catalytic" evidence="2">
    <location>
        <begin position="60"/>
        <end position="277"/>
    </location>
</feature>